<keyword evidence="3" id="KW-1185">Reference proteome</keyword>
<name>G0WBX0_NAUDC</name>
<organism evidence="2 3">
    <name type="scientific">Naumovozyma dairenensis (strain ATCC 10597 / BCRC 20456 / CBS 421 / NBRC 0211 / NRRL Y-12639)</name>
    <name type="common">Saccharomyces dairenensis</name>
    <dbReference type="NCBI Taxonomy" id="1071378"/>
    <lineage>
        <taxon>Eukaryota</taxon>
        <taxon>Fungi</taxon>
        <taxon>Dikarya</taxon>
        <taxon>Ascomycota</taxon>
        <taxon>Saccharomycotina</taxon>
        <taxon>Saccharomycetes</taxon>
        <taxon>Saccharomycetales</taxon>
        <taxon>Saccharomycetaceae</taxon>
        <taxon>Naumovozyma</taxon>
    </lineage>
</organism>
<dbReference type="AlphaFoldDB" id="G0WBX0"/>
<sequence>MSKRFKSDVPSNNEEEENENENEPYEFQSKSTERYKDYNTDNKRKVHFEKLNSTVFDLYFNHEDKYKDYDYSRPDLIRLATGNLNKDNNHITKKRKRIKSNSSNNDLASKLRMKICENDGSFSKTPDFSASPVTMYQPKDTIRTSKNSSSKQTKSHLNTNADITTNLYWTKDGFHKFNEQPSESQSQSRSHHEDIHISKQEQDHENDNVTRIQGSQQTRNNALAPMEAMDHSVYKYHIATRYPNCIWEPKQRNSKEHENTMTQHSNDRHRHQYRHQDRTNRKKSKHITHFITFLYQFL</sequence>
<feature type="compositionally biased region" description="Basic and acidic residues" evidence="1">
    <location>
        <begin position="190"/>
        <end position="208"/>
    </location>
</feature>
<reference evidence="2 3" key="1">
    <citation type="journal article" date="2011" name="Proc. Natl. Acad. Sci. U.S.A.">
        <title>Evolutionary erosion of yeast sex chromosomes by mating-type switching accidents.</title>
        <authorList>
            <person name="Gordon J.L."/>
            <person name="Armisen D."/>
            <person name="Proux-Wera E."/>
            <person name="Oheigeartaigh S.S."/>
            <person name="Byrne K.P."/>
            <person name="Wolfe K.H."/>
        </authorList>
    </citation>
    <scope>NUCLEOTIDE SEQUENCE [LARGE SCALE GENOMIC DNA]</scope>
    <source>
        <strain evidence="3">ATCC 10597 / BCRC 20456 / CBS 421 / NBRC 0211 / NRRL Y-12639</strain>
    </source>
</reference>
<evidence type="ECO:0000256" key="1">
    <source>
        <dbReference type="SAM" id="MobiDB-lite"/>
    </source>
</evidence>
<feature type="compositionally biased region" description="Acidic residues" evidence="1">
    <location>
        <begin position="13"/>
        <end position="24"/>
    </location>
</feature>
<dbReference type="GeneID" id="11498989"/>
<gene>
    <name evidence="2" type="primary">NDAI0E04230</name>
    <name evidence="2" type="ordered locus">NDAI_0E04230</name>
</gene>
<evidence type="ECO:0000313" key="2">
    <source>
        <dbReference type="EMBL" id="CCD25240.1"/>
    </source>
</evidence>
<feature type="region of interest" description="Disordered" evidence="1">
    <location>
        <begin position="176"/>
        <end position="208"/>
    </location>
</feature>
<feature type="region of interest" description="Disordered" evidence="1">
    <location>
        <begin position="251"/>
        <end position="284"/>
    </location>
</feature>
<dbReference type="Proteomes" id="UP000000689">
    <property type="component" value="Chromosome 5"/>
</dbReference>
<proteinExistence type="predicted"/>
<dbReference type="RefSeq" id="XP_003670483.1">
    <property type="nucleotide sequence ID" value="XM_003670435.1"/>
</dbReference>
<evidence type="ECO:0000313" key="3">
    <source>
        <dbReference type="Proteomes" id="UP000000689"/>
    </source>
</evidence>
<dbReference type="KEGG" id="ndi:NDAI_0E04230"/>
<dbReference type="EMBL" id="HE580271">
    <property type="protein sequence ID" value="CCD25240.1"/>
    <property type="molecule type" value="Genomic_DNA"/>
</dbReference>
<dbReference type="HOGENOM" id="CLU_934120_0_0_1"/>
<feature type="region of interest" description="Disordered" evidence="1">
    <location>
        <begin position="139"/>
        <end position="159"/>
    </location>
</feature>
<protein>
    <submittedName>
        <fullName evidence="2">Uncharacterized protein</fullName>
    </submittedName>
</protein>
<accession>G0WBX0</accession>
<feature type="region of interest" description="Disordered" evidence="1">
    <location>
        <begin position="1"/>
        <end position="34"/>
    </location>
</feature>
<feature type="compositionally biased region" description="Low complexity" evidence="1">
    <location>
        <begin position="179"/>
        <end position="188"/>
    </location>
</feature>